<dbReference type="RefSeq" id="WP_198110476.1">
    <property type="nucleotide sequence ID" value="NZ_JAEDAK010000004.1"/>
</dbReference>
<name>A0A931J341_9BURK</name>
<accession>A0A931J341</accession>
<comment type="caution">
    <text evidence="1">The sequence shown here is derived from an EMBL/GenBank/DDBJ whole genome shotgun (WGS) entry which is preliminary data.</text>
</comment>
<organism evidence="1 2">
    <name type="scientific">Inhella proteolytica</name>
    <dbReference type="NCBI Taxonomy" id="2795029"/>
    <lineage>
        <taxon>Bacteria</taxon>
        <taxon>Pseudomonadati</taxon>
        <taxon>Pseudomonadota</taxon>
        <taxon>Betaproteobacteria</taxon>
        <taxon>Burkholderiales</taxon>
        <taxon>Sphaerotilaceae</taxon>
        <taxon>Inhella</taxon>
    </lineage>
</organism>
<sequence>MKRYIALLRGVSPMNCRMPELKLCFEAAGFQDVRTLLSSGNVAFTARPAEVPVLERAAEQAMQAHWGRAFKTIVRPASFLQALVEAEPFAAFALPAEAKPIVAFLRRPYAGEALELPIRQAQAAILALAGTEVLAAYVPNAKAPAFMALLERRFGKEITTRTWDTVRKCAFA</sequence>
<reference evidence="1" key="1">
    <citation type="submission" date="2020-12" db="EMBL/GenBank/DDBJ databases">
        <title>The genome sequence of Inhella sp. 1Y17.</title>
        <authorList>
            <person name="Liu Y."/>
        </authorList>
    </citation>
    <scope>NUCLEOTIDE SEQUENCE</scope>
    <source>
        <strain evidence="1">1Y17</strain>
    </source>
</reference>
<dbReference type="PANTHER" id="PTHR36439">
    <property type="entry name" value="BLL4334 PROTEIN"/>
    <property type="match status" value="1"/>
</dbReference>
<proteinExistence type="predicted"/>
<protein>
    <submittedName>
        <fullName evidence="1">DUF1697 domain-containing protein</fullName>
    </submittedName>
</protein>
<evidence type="ECO:0000313" key="2">
    <source>
        <dbReference type="Proteomes" id="UP000613266"/>
    </source>
</evidence>
<dbReference type="SUPFAM" id="SSF160379">
    <property type="entry name" value="SP0830-like"/>
    <property type="match status" value="1"/>
</dbReference>
<dbReference type="AlphaFoldDB" id="A0A931J341"/>
<evidence type="ECO:0000313" key="1">
    <source>
        <dbReference type="EMBL" id="MBH9576868.1"/>
    </source>
</evidence>
<dbReference type="Gene3D" id="3.30.70.1280">
    <property type="entry name" value="SP0830-like domains"/>
    <property type="match status" value="1"/>
</dbReference>
<dbReference type="Pfam" id="PF08002">
    <property type="entry name" value="DUF1697"/>
    <property type="match status" value="1"/>
</dbReference>
<gene>
    <name evidence="1" type="ORF">I7X39_08120</name>
</gene>
<dbReference type="PANTHER" id="PTHR36439:SF1">
    <property type="entry name" value="DUF1697 DOMAIN-CONTAINING PROTEIN"/>
    <property type="match status" value="1"/>
</dbReference>
<keyword evidence="2" id="KW-1185">Reference proteome</keyword>
<dbReference type="InterPro" id="IPR012545">
    <property type="entry name" value="DUF1697"/>
</dbReference>
<dbReference type="EMBL" id="JAEDAK010000004">
    <property type="protein sequence ID" value="MBH9576868.1"/>
    <property type="molecule type" value="Genomic_DNA"/>
</dbReference>
<dbReference type="Proteomes" id="UP000613266">
    <property type="component" value="Unassembled WGS sequence"/>
</dbReference>
<dbReference type="PIRSF" id="PIRSF008502">
    <property type="entry name" value="UCP008502"/>
    <property type="match status" value="1"/>
</dbReference>